<dbReference type="EMBL" id="JBAHYK010000719">
    <property type="protein sequence ID" value="KAL0571767.1"/>
    <property type="molecule type" value="Genomic_DNA"/>
</dbReference>
<proteinExistence type="inferred from homology"/>
<dbReference type="InterPro" id="IPR053152">
    <property type="entry name" value="Hydrolase_YcaC-like"/>
</dbReference>
<evidence type="ECO:0000313" key="3">
    <source>
        <dbReference type="EMBL" id="KAL0571767.1"/>
    </source>
</evidence>
<dbReference type="SUPFAM" id="SSF52499">
    <property type="entry name" value="Isochorismatase-like hydrolases"/>
    <property type="match status" value="1"/>
</dbReference>
<name>A0ABR3F941_9AGAR</name>
<evidence type="ECO:0000259" key="2">
    <source>
        <dbReference type="Pfam" id="PF00857"/>
    </source>
</evidence>
<sequence>MSPNASGFKHERLDKNNACLLVVDHQSGLFELVKDYEPIEFKNNILAHAELGKVFNLPVVMTTSTDHGPNGPMLQEVLDMHPDAPLIRRQGEVNAWDSSAFRDAVKATGKKQIIIGGIVTDVCTAFLALSLIEEGYTVFANSEASGTYSKRIADEANDRMRAAGVQVMSMFGIAAELMRDWRETPGEPELMPFFEKYFIAYGVVARNYRAAQLQYKSKEGAEAKK</sequence>
<dbReference type="InterPro" id="IPR036380">
    <property type="entry name" value="Isochorismatase-like_sf"/>
</dbReference>
<dbReference type="Gene3D" id="3.40.50.850">
    <property type="entry name" value="Isochorismatase-like"/>
    <property type="match status" value="1"/>
</dbReference>
<dbReference type="PANTHER" id="PTHR43559">
    <property type="entry name" value="HYDROLASE YCAC-RELATED"/>
    <property type="match status" value="1"/>
</dbReference>
<comment type="similarity">
    <text evidence="1">Belongs to the isochorismatase family.</text>
</comment>
<reference evidence="3 4" key="1">
    <citation type="submission" date="2024-02" db="EMBL/GenBank/DDBJ databases">
        <title>A draft genome for the cacao thread blight pathogen Marasmius crinis-equi.</title>
        <authorList>
            <person name="Cohen S.P."/>
            <person name="Baruah I.K."/>
            <person name="Amoako-Attah I."/>
            <person name="Bukari Y."/>
            <person name="Meinhardt L.W."/>
            <person name="Bailey B.A."/>
        </authorList>
    </citation>
    <scope>NUCLEOTIDE SEQUENCE [LARGE SCALE GENOMIC DNA]</scope>
    <source>
        <strain evidence="3 4">GH-76</strain>
    </source>
</reference>
<accession>A0ABR3F941</accession>
<comment type="caution">
    <text evidence="3">The sequence shown here is derived from an EMBL/GenBank/DDBJ whole genome shotgun (WGS) entry which is preliminary data.</text>
</comment>
<dbReference type="Proteomes" id="UP001465976">
    <property type="component" value="Unassembled WGS sequence"/>
</dbReference>
<organism evidence="3 4">
    <name type="scientific">Marasmius crinis-equi</name>
    <dbReference type="NCBI Taxonomy" id="585013"/>
    <lineage>
        <taxon>Eukaryota</taxon>
        <taxon>Fungi</taxon>
        <taxon>Dikarya</taxon>
        <taxon>Basidiomycota</taxon>
        <taxon>Agaricomycotina</taxon>
        <taxon>Agaricomycetes</taxon>
        <taxon>Agaricomycetidae</taxon>
        <taxon>Agaricales</taxon>
        <taxon>Marasmiineae</taxon>
        <taxon>Marasmiaceae</taxon>
        <taxon>Marasmius</taxon>
    </lineage>
</organism>
<dbReference type="PANTHER" id="PTHR43559:SF3">
    <property type="entry name" value="HYDROLASE YCAC-RELATED"/>
    <property type="match status" value="1"/>
</dbReference>
<dbReference type="InterPro" id="IPR000868">
    <property type="entry name" value="Isochorismatase-like_dom"/>
</dbReference>
<protein>
    <recommendedName>
        <fullName evidence="2">Isochorismatase-like domain-containing protein</fullName>
    </recommendedName>
</protein>
<keyword evidence="4" id="KW-1185">Reference proteome</keyword>
<evidence type="ECO:0000313" key="4">
    <source>
        <dbReference type="Proteomes" id="UP001465976"/>
    </source>
</evidence>
<feature type="domain" description="Isochorismatase-like" evidence="2">
    <location>
        <begin position="19"/>
        <end position="169"/>
    </location>
</feature>
<dbReference type="Pfam" id="PF00857">
    <property type="entry name" value="Isochorismatase"/>
    <property type="match status" value="1"/>
</dbReference>
<evidence type="ECO:0000256" key="1">
    <source>
        <dbReference type="ARBA" id="ARBA00006336"/>
    </source>
</evidence>
<gene>
    <name evidence="3" type="ORF">V5O48_010196</name>
</gene>